<accession>A0ABV5EL83</accession>
<sequence length="266" mass="27541">MRKRSIRLLSAVVPLAAALGLLTAPAHAQAHAYDSTTKYVAMGDSFSSGVGASTTDLDCGRSPQGYPALWAKAHGINSFTDVSCGGAVTDDVLTKQLSGLSADTDVVTVTIGGNDLAWGDVVLKCLTSGDAACTAEVDRVVAAMPALSSKVGATYAAIKNAAPNADVYVLGYPNLFETTASCRAAVAPNQFQRKEIARFAGALNQTLSASVAKAGFRFVDAQPFFAGHAVCSSTPWIHPIVNLTPLHPKAEGYRYGYLPALTSATG</sequence>
<keyword evidence="1" id="KW-0732">Signal</keyword>
<dbReference type="EC" id="3.1.-.-" evidence="3"/>
<dbReference type="GO" id="GO:0016787">
    <property type="term" value="F:hydrolase activity"/>
    <property type="evidence" value="ECO:0007669"/>
    <property type="project" value="UniProtKB-KW"/>
</dbReference>
<proteinExistence type="predicted"/>
<dbReference type="EMBL" id="JAYMRP010000048">
    <property type="protein sequence ID" value="MFB8777611.1"/>
    <property type="molecule type" value="Genomic_DNA"/>
</dbReference>
<dbReference type="SUPFAM" id="SSF52266">
    <property type="entry name" value="SGNH hydrolase"/>
    <property type="match status" value="1"/>
</dbReference>
<name>A0ABV5EL83_9ACTN</name>
<organism evidence="3 4">
    <name type="scientific">Streptomyces broussonetiae</name>
    <dbReference type="NCBI Taxonomy" id="2686304"/>
    <lineage>
        <taxon>Bacteria</taxon>
        <taxon>Bacillati</taxon>
        <taxon>Actinomycetota</taxon>
        <taxon>Actinomycetes</taxon>
        <taxon>Kitasatosporales</taxon>
        <taxon>Streptomycetaceae</taxon>
        <taxon>Streptomyces</taxon>
    </lineage>
</organism>
<dbReference type="Proteomes" id="UP001585080">
    <property type="component" value="Unassembled WGS sequence"/>
</dbReference>
<evidence type="ECO:0000256" key="1">
    <source>
        <dbReference type="SAM" id="SignalP"/>
    </source>
</evidence>
<feature type="signal peptide" evidence="1">
    <location>
        <begin position="1"/>
        <end position="28"/>
    </location>
</feature>
<dbReference type="PANTHER" id="PTHR37981">
    <property type="entry name" value="LIPASE 2"/>
    <property type="match status" value="1"/>
</dbReference>
<dbReference type="PANTHER" id="PTHR37981:SF1">
    <property type="entry name" value="SGNH HYDROLASE-TYPE ESTERASE DOMAIN-CONTAINING PROTEIN"/>
    <property type="match status" value="1"/>
</dbReference>
<evidence type="ECO:0000313" key="4">
    <source>
        <dbReference type="Proteomes" id="UP001585080"/>
    </source>
</evidence>
<dbReference type="InterPro" id="IPR037460">
    <property type="entry name" value="SEST-like"/>
</dbReference>
<protein>
    <submittedName>
        <fullName evidence="3">SGNH/GDSL hydrolase family protein</fullName>
        <ecNumber evidence="3">3.1.-.-</ecNumber>
    </submittedName>
</protein>
<dbReference type="CDD" id="cd01823">
    <property type="entry name" value="SEST_like"/>
    <property type="match status" value="1"/>
</dbReference>
<reference evidence="3 4" key="1">
    <citation type="submission" date="2024-01" db="EMBL/GenBank/DDBJ databases">
        <title>Genome mining of biosynthetic gene clusters to explore secondary metabolites of Streptomyces sp.</title>
        <authorList>
            <person name="Baig A."/>
            <person name="Ajitkumar Shintre N."/>
            <person name="Kumar H."/>
            <person name="Anbarasu A."/>
            <person name="Ramaiah S."/>
        </authorList>
    </citation>
    <scope>NUCLEOTIDE SEQUENCE [LARGE SCALE GENOMIC DNA]</scope>
    <source>
        <strain evidence="3 4">A57</strain>
    </source>
</reference>
<comment type="caution">
    <text evidence="3">The sequence shown here is derived from an EMBL/GenBank/DDBJ whole genome shotgun (WGS) entry which is preliminary data.</text>
</comment>
<feature type="chain" id="PRO_5046201011" evidence="1">
    <location>
        <begin position="29"/>
        <end position="266"/>
    </location>
</feature>
<dbReference type="Gene3D" id="3.40.50.1110">
    <property type="entry name" value="SGNH hydrolase"/>
    <property type="match status" value="1"/>
</dbReference>
<keyword evidence="4" id="KW-1185">Reference proteome</keyword>
<dbReference type="Pfam" id="PF13472">
    <property type="entry name" value="Lipase_GDSL_2"/>
    <property type="match status" value="1"/>
</dbReference>
<dbReference type="InterPro" id="IPR036514">
    <property type="entry name" value="SGNH_hydro_sf"/>
</dbReference>
<evidence type="ECO:0000259" key="2">
    <source>
        <dbReference type="Pfam" id="PF13472"/>
    </source>
</evidence>
<dbReference type="RefSeq" id="WP_376736060.1">
    <property type="nucleotide sequence ID" value="NZ_JAYMRP010000048.1"/>
</dbReference>
<evidence type="ECO:0000313" key="3">
    <source>
        <dbReference type="EMBL" id="MFB8777611.1"/>
    </source>
</evidence>
<keyword evidence="3" id="KW-0378">Hydrolase</keyword>
<dbReference type="InterPro" id="IPR013830">
    <property type="entry name" value="SGNH_hydro"/>
</dbReference>
<feature type="domain" description="SGNH hydrolase-type esterase" evidence="2">
    <location>
        <begin position="41"/>
        <end position="254"/>
    </location>
</feature>
<gene>
    <name evidence="3" type="ORF">VSS16_33680</name>
</gene>